<evidence type="ECO:0000313" key="3">
    <source>
        <dbReference type="Proteomes" id="UP000324222"/>
    </source>
</evidence>
<gene>
    <name evidence="2" type="ORF">E2C01_071410</name>
</gene>
<evidence type="ECO:0000313" key="2">
    <source>
        <dbReference type="EMBL" id="MPC76973.1"/>
    </source>
</evidence>
<proteinExistence type="predicted"/>
<keyword evidence="3" id="KW-1185">Reference proteome</keyword>
<name>A0A5B7I3X0_PORTR</name>
<reference evidence="2 3" key="1">
    <citation type="submission" date="2019-05" db="EMBL/GenBank/DDBJ databases">
        <title>Another draft genome of Portunus trituberculatus and its Hox gene families provides insights of decapod evolution.</title>
        <authorList>
            <person name="Jeong J.-H."/>
            <person name="Song I."/>
            <person name="Kim S."/>
            <person name="Choi T."/>
            <person name="Kim D."/>
            <person name="Ryu S."/>
            <person name="Kim W."/>
        </authorList>
    </citation>
    <scope>NUCLEOTIDE SEQUENCE [LARGE SCALE GENOMIC DNA]</scope>
    <source>
        <tissue evidence="2">Muscle</tissue>
    </source>
</reference>
<feature type="compositionally biased region" description="Low complexity" evidence="1">
    <location>
        <begin position="19"/>
        <end position="38"/>
    </location>
</feature>
<dbReference type="Proteomes" id="UP000324222">
    <property type="component" value="Unassembled WGS sequence"/>
</dbReference>
<accession>A0A5B7I3X0</accession>
<sequence length="135" mass="14978">MKHDTPTPMVNPSVPGITHHLPLADPHHPATSTKTSTSKSFDPIRFGGYSYFFTAATRSNLLKIIWDDEKAKAIGTCKKNQDSGDVTSTPAYNQCIRPNIFMVGQDHIPVTPTLSCCFPRHNNHIFIPPRSSHHS</sequence>
<comment type="caution">
    <text evidence="2">The sequence shown here is derived from an EMBL/GenBank/DDBJ whole genome shotgun (WGS) entry which is preliminary data.</text>
</comment>
<organism evidence="2 3">
    <name type="scientific">Portunus trituberculatus</name>
    <name type="common">Swimming crab</name>
    <name type="synonym">Neptunus trituberculatus</name>
    <dbReference type="NCBI Taxonomy" id="210409"/>
    <lineage>
        <taxon>Eukaryota</taxon>
        <taxon>Metazoa</taxon>
        <taxon>Ecdysozoa</taxon>
        <taxon>Arthropoda</taxon>
        <taxon>Crustacea</taxon>
        <taxon>Multicrustacea</taxon>
        <taxon>Malacostraca</taxon>
        <taxon>Eumalacostraca</taxon>
        <taxon>Eucarida</taxon>
        <taxon>Decapoda</taxon>
        <taxon>Pleocyemata</taxon>
        <taxon>Brachyura</taxon>
        <taxon>Eubrachyura</taxon>
        <taxon>Portunoidea</taxon>
        <taxon>Portunidae</taxon>
        <taxon>Portuninae</taxon>
        <taxon>Portunus</taxon>
    </lineage>
</organism>
<protein>
    <submittedName>
        <fullName evidence="2">Uncharacterized protein</fullName>
    </submittedName>
</protein>
<feature type="region of interest" description="Disordered" evidence="1">
    <location>
        <begin position="1"/>
        <end position="38"/>
    </location>
</feature>
<dbReference type="EMBL" id="VSRR010044709">
    <property type="protein sequence ID" value="MPC76973.1"/>
    <property type="molecule type" value="Genomic_DNA"/>
</dbReference>
<dbReference type="AlphaFoldDB" id="A0A5B7I3X0"/>
<evidence type="ECO:0000256" key="1">
    <source>
        <dbReference type="SAM" id="MobiDB-lite"/>
    </source>
</evidence>